<organism evidence="2 3">
    <name type="scientific">Pristionchus pacificus</name>
    <name type="common">Parasitic nematode worm</name>
    <dbReference type="NCBI Taxonomy" id="54126"/>
    <lineage>
        <taxon>Eukaryota</taxon>
        <taxon>Metazoa</taxon>
        <taxon>Ecdysozoa</taxon>
        <taxon>Nematoda</taxon>
        <taxon>Chromadorea</taxon>
        <taxon>Rhabditida</taxon>
        <taxon>Rhabditina</taxon>
        <taxon>Diplogasteromorpha</taxon>
        <taxon>Diplogasteroidea</taxon>
        <taxon>Neodiplogasteridae</taxon>
        <taxon>Pristionchus</taxon>
    </lineage>
</organism>
<gene>
    <name evidence="2" type="primary">WBGene00281454</name>
</gene>
<dbReference type="AlphaFoldDB" id="A0A2A6CH46"/>
<protein>
    <submittedName>
        <fullName evidence="2">Uncharacterized protein</fullName>
    </submittedName>
</protein>
<evidence type="ECO:0000313" key="2">
    <source>
        <dbReference type="EnsemblMetazoa" id="PPA43085.1"/>
    </source>
</evidence>
<accession>A0A8R1Z1D2</accession>
<sequence>SRSQPLLGAVEEHWIVAQDRPKRRLRMEEEDAAADVKEEEINYNVHNDDYADERNDDPTPVLEPVVETAVAASMVSGDDALADKMLWRGGLPPINKAVASAAVMAIGGDEIPAGANTRGPNESSTMMVSRGAREANDPLANGGSRAEAQVSDLIRMPIQGEVSNNDIMEAVSEMRREQAETARQVRAIFSMLEKCMPSFTHRDE</sequence>
<name>A0A2A6CH46_PRIPA</name>
<reference evidence="3" key="1">
    <citation type="journal article" date="2008" name="Nat. Genet.">
        <title>The Pristionchus pacificus genome provides a unique perspective on nematode lifestyle and parasitism.</title>
        <authorList>
            <person name="Dieterich C."/>
            <person name="Clifton S.W."/>
            <person name="Schuster L.N."/>
            <person name="Chinwalla A."/>
            <person name="Delehaunty K."/>
            <person name="Dinkelacker I."/>
            <person name="Fulton L."/>
            <person name="Fulton R."/>
            <person name="Godfrey J."/>
            <person name="Minx P."/>
            <person name="Mitreva M."/>
            <person name="Roeseler W."/>
            <person name="Tian H."/>
            <person name="Witte H."/>
            <person name="Yang S.P."/>
            <person name="Wilson R.K."/>
            <person name="Sommer R.J."/>
        </authorList>
    </citation>
    <scope>NUCLEOTIDE SEQUENCE [LARGE SCALE GENOMIC DNA]</scope>
    <source>
        <strain evidence="3">PS312</strain>
    </source>
</reference>
<dbReference type="Proteomes" id="UP000005239">
    <property type="component" value="Unassembled WGS sequence"/>
</dbReference>
<dbReference type="EnsemblMetazoa" id="PPA43085.1">
    <property type="protein sequence ID" value="PPA43085.1"/>
    <property type="gene ID" value="WBGene00281454"/>
</dbReference>
<proteinExistence type="predicted"/>
<evidence type="ECO:0000256" key="1">
    <source>
        <dbReference type="SAM" id="MobiDB-lite"/>
    </source>
</evidence>
<feature type="compositionally biased region" description="Basic and acidic residues" evidence="1">
    <location>
        <begin position="34"/>
        <end position="57"/>
    </location>
</feature>
<keyword evidence="3" id="KW-1185">Reference proteome</keyword>
<feature type="region of interest" description="Disordered" evidence="1">
    <location>
        <begin position="24"/>
        <end position="57"/>
    </location>
</feature>
<reference evidence="2" key="2">
    <citation type="submission" date="2022-06" db="UniProtKB">
        <authorList>
            <consortium name="EnsemblMetazoa"/>
        </authorList>
    </citation>
    <scope>IDENTIFICATION</scope>
    <source>
        <strain evidence="2">PS312</strain>
    </source>
</reference>
<accession>A0A2A6CH46</accession>
<evidence type="ECO:0000313" key="3">
    <source>
        <dbReference type="Proteomes" id="UP000005239"/>
    </source>
</evidence>